<feature type="compositionally biased region" description="Basic and acidic residues" evidence="1">
    <location>
        <begin position="1"/>
        <end position="16"/>
    </location>
</feature>
<reference evidence="3" key="1">
    <citation type="submission" date="2017-02" db="UniProtKB">
        <authorList>
            <consortium name="WormBaseParasite"/>
        </authorList>
    </citation>
    <scope>IDENTIFICATION</scope>
</reference>
<keyword evidence="2" id="KW-1185">Reference proteome</keyword>
<feature type="region of interest" description="Disordered" evidence="1">
    <location>
        <begin position="1"/>
        <end position="33"/>
    </location>
</feature>
<organism evidence="2 3">
    <name type="scientific">Ascaris lumbricoides</name>
    <name type="common">Giant roundworm</name>
    <dbReference type="NCBI Taxonomy" id="6252"/>
    <lineage>
        <taxon>Eukaryota</taxon>
        <taxon>Metazoa</taxon>
        <taxon>Ecdysozoa</taxon>
        <taxon>Nematoda</taxon>
        <taxon>Chromadorea</taxon>
        <taxon>Rhabditida</taxon>
        <taxon>Spirurina</taxon>
        <taxon>Ascaridomorpha</taxon>
        <taxon>Ascaridoidea</taxon>
        <taxon>Ascarididae</taxon>
        <taxon>Ascaris</taxon>
    </lineage>
</organism>
<evidence type="ECO:0000313" key="2">
    <source>
        <dbReference type="Proteomes" id="UP000036681"/>
    </source>
</evidence>
<evidence type="ECO:0000256" key="1">
    <source>
        <dbReference type="SAM" id="MobiDB-lite"/>
    </source>
</evidence>
<sequence length="86" mass="9835">MTDVEHETRDFLRELDSFGQPPPPQRLIPDNSASPLMSKEFARKLENINLGKQALSQYGVKLRLHDNDIDQSLCFVVLKVMTNIHS</sequence>
<dbReference type="Proteomes" id="UP000036681">
    <property type="component" value="Unplaced"/>
</dbReference>
<proteinExistence type="predicted"/>
<name>A0A0M3HTH1_ASCLU</name>
<protein>
    <submittedName>
        <fullName evidence="3">Ras-associating domain-containing protein</fullName>
    </submittedName>
</protein>
<dbReference type="WBParaSite" id="ALUE_0000593701-mRNA-1">
    <property type="protein sequence ID" value="ALUE_0000593701-mRNA-1"/>
    <property type="gene ID" value="ALUE_0000593701"/>
</dbReference>
<evidence type="ECO:0000313" key="3">
    <source>
        <dbReference type="WBParaSite" id="ALUE_0000593701-mRNA-1"/>
    </source>
</evidence>
<dbReference type="AlphaFoldDB" id="A0A0M3HTH1"/>
<accession>A0A0M3HTH1</accession>